<dbReference type="EMBL" id="UINC01161329">
    <property type="protein sequence ID" value="SVD60451.1"/>
    <property type="molecule type" value="Genomic_DNA"/>
</dbReference>
<evidence type="ECO:0000313" key="1">
    <source>
        <dbReference type="EMBL" id="SVD60451.1"/>
    </source>
</evidence>
<reference evidence="1" key="1">
    <citation type="submission" date="2018-05" db="EMBL/GenBank/DDBJ databases">
        <authorList>
            <person name="Lanie J.A."/>
            <person name="Ng W.-L."/>
            <person name="Kazmierczak K.M."/>
            <person name="Andrzejewski T.M."/>
            <person name="Davidsen T.M."/>
            <person name="Wayne K.J."/>
            <person name="Tettelin H."/>
            <person name="Glass J.I."/>
            <person name="Rusch D."/>
            <person name="Podicherti R."/>
            <person name="Tsui H.-C.T."/>
            <person name="Winkler M.E."/>
        </authorList>
    </citation>
    <scope>NUCLEOTIDE SEQUENCE</scope>
</reference>
<dbReference type="AlphaFoldDB" id="A0A382WR05"/>
<protein>
    <submittedName>
        <fullName evidence="1">Uncharacterized protein</fullName>
    </submittedName>
</protein>
<name>A0A382WR05_9ZZZZ</name>
<gene>
    <name evidence="1" type="ORF">METZ01_LOCUS413305</name>
</gene>
<accession>A0A382WR05</accession>
<proteinExistence type="predicted"/>
<sequence>MLLPEDTIGKARNLLFFICLQAGSLL</sequence>
<organism evidence="1">
    <name type="scientific">marine metagenome</name>
    <dbReference type="NCBI Taxonomy" id="408172"/>
    <lineage>
        <taxon>unclassified sequences</taxon>
        <taxon>metagenomes</taxon>
        <taxon>ecological metagenomes</taxon>
    </lineage>
</organism>